<evidence type="ECO:0000313" key="11">
    <source>
        <dbReference type="Proteomes" id="UP000829291"/>
    </source>
</evidence>
<dbReference type="GO" id="GO:0004252">
    <property type="term" value="F:serine-type endopeptidase activity"/>
    <property type="evidence" value="ECO:0007669"/>
    <property type="project" value="InterPro"/>
</dbReference>
<evidence type="ECO:0000256" key="1">
    <source>
        <dbReference type="ARBA" id="ARBA00007664"/>
    </source>
</evidence>
<sequence>MMKVAILFALVAAAAAAPRSLLNSLSPTGRIVGGEDVSIEEVPYQVSLQVLGSHICGGSIISDTWILTAAHCMVYSASWFTIRAGSTYSTSGGSVTSVSSIINHADYASNSYGIPINDIALMKLSSALTLDSTRAAITLYEQDQDVVVGAEAIITGWGTLTEGGSTSTTLQIVTVPIISKSDCSSAYSVWGGLPDGQICAAYPEGGFDACQGDSGGPLAIDGVLAGIVSWGNGCARSGWPGVYTEVASYRDWITENSEV</sequence>
<evidence type="ECO:0000256" key="7">
    <source>
        <dbReference type="ARBA" id="ARBA00023157"/>
    </source>
</evidence>
<dbReference type="PROSITE" id="PS50240">
    <property type="entry name" value="TRYPSIN_DOM"/>
    <property type="match status" value="1"/>
</dbReference>
<evidence type="ECO:0000313" key="12">
    <source>
        <dbReference type="RefSeq" id="XP_015520031.1"/>
    </source>
</evidence>
<evidence type="ECO:0000259" key="10">
    <source>
        <dbReference type="PROSITE" id="PS50240"/>
    </source>
</evidence>
<dbReference type="InterPro" id="IPR050430">
    <property type="entry name" value="Peptidase_S1"/>
</dbReference>
<dbReference type="Pfam" id="PF00089">
    <property type="entry name" value="Trypsin"/>
    <property type="match status" value="1"/>
</dbReference>
<dbReference type="OrthoDB" id="10059102at2759"/>
<evidence type="ECO:0000256" key="2">
    <source>
        <dbReference type="ARBA" id="ARBA00022670"/>
    </source>
</evidence>
<dbReference type="InterPro" id="IPR043504">
    <property type="entry name" value="Peptidase_S1_PA_chymotrypsin"/>
</dbReference>
<dbReference type="CDD" id="cd00190">
    <property type="entry name" value="Tryp_SPc"/>
    <property type="match status" value="1"/>
</dbReference>
<keyword evidence="3 9" id="KW-0732">Signal</keyword>
<dbReference type="InParanoid" id="A0A6J0BYH5"/>
<dbReference type="PANTHER" id="PTHR24276:SF91">
    <property type="entry name" value="AT26814P-RELATED"/>
    <property type="match status" value="1"/>
</dbReference>
<evidence type="ECO:0000256" key="4">
    <source>
        <dbReference type="ARBA" id="ARBA00022801"/>
    </source>
</evidence>
<keyword evidence="11" id="KW-1185">Reference proteome</keyword>
<evidence type="ECO:0000256" key="3">
    <source>
        <dbReference type="ARBA" id="ARBA00022729"/>
    </source>
</evidence>
<keyword evidence="7" id="KW-1015">Disulfide bond</keyword>
<dbReference type="GO" id="GO:0006508">
    <property type="term" value="P:proteolysis"/>
    <property type="evidence" value="ECO:0007669"/>
    <property type="project" value="UniProtKB-KW"/>
</dbReference>
<dbReference type="GeneID" id="107224479"/>
<evidence type="ECO:0000256" key="6">
    <source>
        <dbReference type="ARBA" id="ARBA00023145"/>
    </source>
</evidence>
<dbReference type="PRINTS" id="PR00722">
    <property type="entry name" value="CHYMOTRYPSIN"/>
</dbReference>
<keyword evidence="5 8" id="KW-0720">Serine protease</keyword>
<dbReference type="RefSeq" id="XP_015520031.1">
    <property type="nucleotide sequence ID" value="XM_015664545.2"/>
</dbReference>
<dbReference type="InterPro" id="IPR001314">
    <property type="entry name" value="Peptidase_S1A"/>
</dbReference>
<dbReference type="AlphaFoldDB" id="A0A6J0BYH5"/>
<dbReference type="PANTHER" id="PTHR24276">
    <property type="entry name" value="POLYSERASE-RELATED"/>
    <property type="match status" value="1"/>
</dbReference>
<dbReference type="PROSITE" id="PS00135">
    <property type="entry name" value="TRYPSIN_SER"/>
    <property type="match status" value="1"/>
</dbReference>
<comment type="similarity">
    <text evidence="1">Belongs to the peptidase S1 family.</text>
</comment>
<dbReference type="SUPFAM" id="SSF50494">
    <property type="entry name" value="Trypsin-like serine proteases"/>
    <property type="match status" value="1"/>
</dbReference>
<feature type="domain" description="Peptidase S1" evidence="10">
    <location>
        <begin position="31"/>
        <end position="258"/>
    </location>
</feature>
<dbReference type="Proteomes" id="UP000829291">
    <property type="component" value="Chromosome 4"/>
</dbReference>
<keyword evidence="4 8" id="KW-0378">Hydrolase</keyword>
<keyword evidence="2 8" id="KW-0645">Protease</keyword>
<dbReference type="InterPro" id="IPR001254">
    <property type="entry name" value="Trypsin_dom"/>
</dbReference>
<dbReference type="InterPro" id="IPR018114">
    <property type="entry name" value="TRYPSIN_HIS"/>
</dbReference>
<accession>A0A6J0BYH5</accession>
<dbReference type="FunFam" id="2.40.10.10:FF:000077">
    <property type="entry name" value="Predicted protein"/>
    <property type="match status" value="1"/>
</dbReference>
<proteinExistence type="inferred from homology"/>
<gene>
    <name evidence="12" type="primary">LOC107224479</name>
</gene>
<feature type="chain" id="PRO_5027024124" evidence="9">
    <location>
        <begin position="17"/>
        <end position="259"/>
    </location>
</feature>
<reference evidence="12" key="1">
    <citation type="submission" date="2025-08" db="UniProtKB">
        <authorList>
            <consortium name="RefSeq"/>
        </authorList>
    </citation>
    <scope>IDENTIFICATION</scope>
    <source>
        <tissue evidence="12">Thorax and Abdomen</tissue>
    </source>
</reference>
<protein>
    <submittedName>
        <fullName evidence="12">Trypsin-3</fullName>
    </submittedName>
</protein>
<keyword evidence="6" id="KW-0865">Zymogen</keyword>
<dbReference type="Gene3D" id="2.40.10.10">
    <property type="entry name" value="Trypsin-like serine proteases"/>
    <property type="match status" value="1"/>
</dbReference>
<name>A0A6J0BYH5_NEOLC</name>
<evidence type="ECO:0000256" key="8">
    <source>
        <dbReference type="RuleBase" id="RU363034"/>
    </source>
</evidence>
<feature type="signal peptide" evidence="9">
    <location>
        <begin position="1"/>
        <end position="16"/>
    </location>
</feature>
<organism evidence="12">
    <name type="scientific">Neodiprion lecontei</name>
    <name type="common">Redheaded pine sawfly</name>
    <dbReference type="NCBI Taxonomy" id="441921"/>
    <lineage>
        <taxon>Eukaryota</taxon>
        <taxon>Metazoa</taxon>
        <taxon>Ecdysozoa</taxon>
        <taxon>Arthropoda</taxon>
        <taxon>Hexapoda</taxon>
        <taxon>Insecta</taxon>
        <taxon>Pterygota</taxon>
        <taxon>Neoptera</taxon>
        <taxon>Endopterygota</taxon>
        <taxon>Hymenoptera</taxon>
        <taxon>Tenthredinoidea</taxon>
        <taxon>Diprionidae</taxon>
        <taxon>Diprioninae</taxon>
        <taxon>Neodiprion</taxon>
    </lineage>
</organism>
<evidence type="ECO:0000256" key="5">
    <source>
        <dbReference type="ARBA" id="ARBA00022825"/>
    </source>
</evidence>
<dbReference type="InterPro" id="IPR033116">
    <property type="entry name" value="TRYPSIN_SER"/>
</dbReference>
<dbReference type="KEGG" id="nlo:107224479"/>
<dbReference type="PROSITE" id="PS00134">
    <property type="entry name" value="TRYPSIN_HIS"/>
    <property type="match status" value="1"/>
</dbReference>
<dbReference type="SMART" id="SM00020">
    <property type="entry name" value="Tryp_SPc"/>
    <property type="match status" value="1"/>
</dbReference>
<dbReference type="InterPro" id="IPR009003">
    <property type="entry name" value="Peptidase_S1_PA"/>
</dbReference>
<evidence type="ECO:0000256" key="9">
    <source>
        <dbReference type="SAM" id="SignalP"/>
    </source>
</evidence>